<dbReference type="EMBL" id="GBXM01016362">
    <property type="protein sequence ID" value="JAH92215.1"/>
    <property type="molecule type" value="Transcribed_RNA"/>
</dbReference>
<proteinExistence type="predicted"/>
<sequence>MLTSMEQWSDLKRRLGCITMNLGKSRAHRRPPLCCVRRFWHARAGLGRLYGARQEFCESLNGGSPKNHSSYNCLFQRGLQLFNGRPDPILAWIFRKPLLLCGFYDRFDLKGDQ</sequence>
<evidence type="ECO:0000313" key="1">
    <source>
        <dbReference type="EMBL" id="JAH92215.1"/>
    </source>
</evidence>
<dbReference type="AlphaFoldDB" id="A0A0E9WRM7"/>
<name>A0A0E9WRM7_ANGAN</name>
<organism evidence="1">
    <name type="scientific">Anguilla anguilla</name>
    <name type="common">European freshwater eel</name>
    <name type="synonym">Muraena anguilla</name>
    <dbReference type="NCBI Taxonomy" id="7936"/>
    <lineage>
        <taxon>Eukaryota</taxon>
        <taxon>Metazoa</taxon>
        <taxon>Chordata</taxon>
        <taxon>Craniata</taxon>
        <taxon>Vertebrata</taxon>
        <taxon>Euteleostomi</taxon>
        <taxon>Actinopterygii</taxon>
        <taxon>Neopterygii</taxon>
        <taxon>Teleostei</taxon>
        <taxon>Anguilliformes</taxon>
        <taxon>Anguillidae</taxon>
        <taxon>Anguilla</taxon>
    </lineage>
</organism>
<reference evidence="1" key="2">
    <citation type="journal article" date="2015" name="Fish Shellfish Immunol.">
        <title>Early steps in the European eel (Anguilla anguilla)-Vibrio vulnificus interaction in the gills: Role of the RtxA13 toxin.</title>
        <authorList>
            <person name="Callol A."/>
            <person name="Pajuelo D."/>
            <person name="Ebbesson L."/>
            <person name="Teles M."/>
            <person name="MacKenzie S."/>
            <person name="Amaro C."/>
        </authorList>
    </citation>
    <scope>NUCLEOTIDE SEQUENCE</scope>
</reference>
<reference evidence="1" key="1">
    <citation type="submission" date="2014-11" db="EMBL/GenBank/DDBJ databases">
        <authorList>
            <person name="Amaro Gonzalez C."/>
        </authorList>
    </citation>
    <scope>NUCLEOTIDE SEQUENCE</scope>
</reference>
<protein>
    <submittedName>
        <fullName evidence="1">Uncharacterized protein</fullName>
    </submittedName>
</protein>
<accession>A0A0E9WRM7</accession>